<evidence type="ECO:0000313" key="2">
    <source>
        <dbReference type="EMBL" id="RSZ56926.1"/>
    </source>
</evidence>
<feature type="transmembrane region" description="Helical" evidence="1">
    <location>
        <begin position="66"/>
        <end position="86"/>
    </location>
</feature>
<accession>A0A430HHE3</accession>
<keyword evidence="1" id="KW-0812">Transmembrane</keyword>
<keyword evidence="1" id="KW-1133">Transmembrane helix</keyword>
<sequence length="153" mass="15914">MRMAARLARSYSASVPTDIHVNPTEAIAMKKFAPLLLLFLFAVLAWEAVAGASGMSVHLDGEHIDGPLGVLFAGGGLLIAAIVMLFVGLLLAVLFAGLGVLAVGALVLALAFVGLLVSPLLLPLAVVLAVLWYLARDGRKQRAHGAQQDALKP</sequence>
<evidence type="ECO:0000313" key="3">
    <source>
        <dbReference type="Proteomes" id="UP000278085"/>
    </source>
</evidence>
<evidence type="ECO:0000256" key="1">
    <source>
        <dbReference type="SAM" id="Phobius"/>
    </source>
</evidence>
<keyword evidence="3" id="KW-1185">Reference proteome</keyword>
<feature type="transmembrane region" description="Helical" evidence="1">
    <location>
        <begin position="119"/>
        <end position="135"/>
    </location>
</feature>
<dbReference type="AlphaFoldDB" id="A0A430HHE3"/>
<reference evidence="2 3" key="1">
    <citation type="submission" date="2018-12" db="EMBL/GenBank/DDBJ databases">
        <authorList>
            <person name="Yang E."/>
        </authorList>
    </citation>
    <scope>NUCLEOTIDE SEQUENCE [LARGE SCALE GENOMIC DNA]</scope>
    <source>
        <strain evidence="2 3">SOD</strain>
    </source>
</reference>
<comment type="caution">
    <text evidence="2">The sequence shown here is derived from an EMBL/GenBank/DDBJ whole genome shotgun (WGS) entry which is preliminary data.</text>
</comment>
<dbReference type="Proteomes" id="UP000278085">
    <property type="component" value="Unassembled WGS sequence"/>
</dbReference>
<dbReference type="RefSeq" id="WP_126076080.1">
    <property type="nucleotide sequence ID" value="NZ_CP051166.1"/>
</dbReference>
<feature type="transmembrane region" description="Helical" evidence="1">
    <location>
        <begin position="93"/>
        <end position="113"/>
    </location>
</feature>
<gene>
    <name evidence="2" type="ORF">EJB06_21575</name>
</gene>
<proteinExistence type="predicted"/>
<protein>
    <submittedName>
        <fullName evidence="2">Uncharacterized protein</fullName>
    </submittedName>
</protein>
<keyword evidence="1" id="KW-0472">Membrane</keyword>
<name>A0A430HHE3_9BURK</name>
<organism evidence="2 3">
    <name type="scientific">Massilia atriviolacea</name>
    <dbReference type="NCBI Taxonomy" id="2495579"/>
    <lineage>
        <taxon>Bacteria</taxon>
        <taxon>Pseudomonadati</taxon>
        <taxon>Pseudomonadota</taxon>
        <taxon>Betaproteobacteria</taxon>
        <taxon>Burkholderiales</taxon>
        <taxon>Oxalobacteraceae</taxon>
        <taxon>Telluria group</taxon>
        <taxon>Massilia</taxon>
    </lineage>
</organism>
<dbReference type="EMBL" id="RXLQ01000012">
    <property type="protein sequence ID" value="RSZ56926.1"/>
    <property type="molecule type" value="Genomic_DNA"/>
</dbReference>